<dbReference type="Gene3D" id="2.40.160.200">
    <property type="entry name" value="LURP1-related"/>
    <property type="match status" value="1"/>
</dbReference>
<evidence type="ECO:0000313" key="3">
    <source>
        <dbReference type="Proteomes" id="UP001157418"/>
    </source>
</evidence>
<keyword evidence="3" id="KW-1185">Reference proteome</keyword>
<protein>
    <submittedName>
        <fullName evidence="2">Uncharacterized protein</fullName>
    </submittedName>
</protein>
<reference evidence="2 3" key="1">
    <citation type="submission" date="2022-01" db="EMBL/GenBank/DDBJ databases">
        <authorList>
            <person name="Xiong W."/>
            <person name="Schranz E."/>
        </authorList>
    </citation>
    <scope>NUCLEOTIDE SEQUENCE [LARGE SCALE GENOMIC DNA]</scope>
</reference>
<dbReference type="InterPro" id="IPR038595">
    <property type="entry name" value="LOR_sf"/>
</dbReference>
<sequence length="96" mass="10184">MSNPHQETKISKTLPSGAQSPGGRIHRETETSVNKLQSSENIKLVKDKFMMTIYPNVDYAFVVTLIGIVEAMKSSNTKGEVAAGSGVGAVLGAVFS</sequence>
<name>A0AAU9N5W4_9ASTR</name>
<organism evidence="2 3">
    <name type="scientific">Lactuca virosa</name>
    <dbReference type="NCBI Taxonomy" id="75947"/>
    <lineage>
        <taxon>Eukaryota</taxon>
        <taxon>Viridiplantae</taxon>
        <taxon>Streptophyta</taxon>
        <taxon>Embryophyta</taxon>
        <taxon>Tracheophyta</taxon>
        <taxon>Spermatophyta</taxon>
        <taxon>Magnoliopsida</taxon>
        <taxon>eudicotyledons</taxon>
        <taxon>Gunneridae</taxon>
        <taxon>Pentapetalae</taxon>
        <taxon>asterids</taxon>
        <taxon>campanulids</taxon>
        <taxon>Asterales</taxon>
        <taxon>Asteraceae</taxon>
        <taxon>Cichorioideae</taxon>
        <taxon>Cichorieae</taxon>
        <taxon>Lactucinae</taxon>
        <taxon>Lactuca</taxon>
    </lineage>
</organism>
<dbReference type="Proteomes" id="UP001157418">
    <property type="component" value="Unassembled WGS sequence"/>
</dbReference>
<comment type="caution">
    <text evidence="2">The sequence shown here is derived from an EMBL/GenBank/DDBJ whole genome shotgun (WGS) entry which is preliminary data.</text>
</comment>
<feature type="region of interest" description="Disordered" evidence="1">
    <location>
        <begin position="1"/>
        <end position="37"/>
    </location>
</feature>
<evidence type="ECO:0000313" key="2">
    <source>
        <dbReference type="EMBL" id="CAH1433246.1"/>
    </source>
</evidence>
<dbReference type="AlphaFoldDB" id="A0AAU9N5W4"/>
<accession>A0AAU9N5W4</accession>
<proteinExistence type="predicted"/>
<dbReference type="EMBL" id="CAKMRJ010003334">
    <property type="protein sequence ID" value="CAH1433246.1"/>
    <property type="molecule type" value="Genomic_DNA"/>
</dbReference>
<gene>
    <name evidence="2" type="ORF">LVIROSA_LOCUS19843</name>
</gene>
<feature type="compositionally biased region" description="Basic and acidic residues" evidence="1">
    <location>
        <begin position="1"/>
        <end position="10"/>
    </location>
</feature>
<evidence type="ECO:0000256" key="1">
    <source>
        <dbReference type="SAM" id="MobiDB-lite"/>
    </source>
</evidence>